<evidence type="ECO:0000313" key="3">
    <source>
        <dbReference type="Proteomes" id="UP001566132"/>
    </source>
</evidence>
<dbReference type="Proteomes" id="UP001566132">
    <property type="component" value="Unassembled WGS sequence"/>
</dbReference>
<accession>A0ABD1F4J5</accession>
<dbReference type="AlphaFoldDB" id="A0ABD1F4J5"/>
<keyword evidence="3" id="KW-1185">Reference proteome</keyword>
<organism evidence="2 3">
    <name type="scientific">Hypothenemus hampei</name>
    <name type="common">Coffee berry borer</name>
    <dbReference type="NCBI Taxonomy" id="57062"/>
    <lineage>
        <taxon>Eukaryota</taxon>
        <taxon>Metazoa</taxon>
        <taxon>Ecdysozoa</taxon>
        <taxon>Arthropoda</taxon>
        <taxon>Hexapoda</taxon>
        <taxon>Insecta</taxon>
        <taxon>Pterygota</taxon>
        <taxon>Neoptera</taxon>
        <taxon>Endopterygota</taxon>
        <taxon>Coleoptera</taxon>
        <taxon>Polyphaga</taxon>
        <taxon>Cucujiformia</taxon>
        <taxon>Curculionidae</taxon>
        <taxon>Scolytinae</taxon>
        <taxon>Hypothenemus</taxon>
    </lineage>
</organism>
<gene>
    <name evidence="2" type="ORF">ABEB36_002103</name>
</gene>
<reference evidence="2 3" key="1">
    <citation type="submission" date="2024-05" db="EMBL/GenBank/DDBJ databases">
        <title>Genetic variation in Jamaican populations of the coffee berry borer (Hypothenemus hampei).</title>
        <authorList>
            <person name="Errbii M."/>
            <person name="Myrie A."/>
        </authorList>
    </citation>
    <scope>NUCLEOTIDE SEQUENCE [LARGE SCALE GENOMIC DNA]</scope>
    <source>
        <strain evidence="2">JA-Hopewell-2020-01-JO</strain>
        <tissue evidence="2">Whole body</tissue>
    </source>
</reference>
<feature type="chain" id="PRO_5044761607" evidence="1">
    <location>
        <begin position="28"/>
        <end position="210"/>
    </location>
</feature>
<sequence length="210" mass="23046">MKMTSIIPGLLLVTPFLLLLLTVQGHARNLWALSSDSALQPILSQSQRTRICYELCLSGLGGEPCGDSCYDLIPSNLPILSVSQNTSVVVVVTDDTLAKKYNSTIRDDSCKVLCKNGLGYPLCACSYNDTKTYPDFVEICSVFCVNYNYQLYGCQNCTLYVQYASDKSNPIFEFASMDLKDTVTVGWKAWCREMCSDGNGGAACNCDLLP</sequence>
<feature type="signal peptide" evidence="1">
    <location>
        <begin position="1"/>
        <end position="27"/>
    </location>
</feature>
<evidence type="ECO:0000256" key="1">
    <source>
        <dbReference type="SAM" id="SignalP"/>
    </source>
</evidence>
<dbReference type="EMBL" id="JBDJPC010000002">
    <property type="protein sequence ID" value="KAL1512522.1"/>
    <property type="molecule type" value="Genomic_DNA"/>
</dbReference>
<name>A0ABD1F4J5_HYPHA</name>
<protein>
    <submittedName>
        <fullName evidence="2">Uncharacterized protein</fullName>
    </submittedName>
</protein>
<evidence type="ECO:0000313" key="2">
    <source>
        <dbReference type="EMBL" id="KAL1512522.1"/>
    </source>
</evidence>
<comment type="caution">
    <text evidence="2">The sequence shown here is derived from an EMBL/GenBank/DDBJ whole genome shotgun (WGS) entry which is preliminary data.</text>
</comment>
<keyword evidence="1" id="KW-0732">Signal</keyword>
<proteinExistence type="predicted"/>